<keyword evidence="6 8" id="KW-0472">Membrane</keyword>
<organism evidence="9 10">
    <name type="scientific">Corynebacterium cystitidis DSM 20524</name>
    <dbReference type="NCBI Taxonomy" id="1121357"/>
    <lineage>
        <taxon>Bacteria</taxon>
        <taxon>Bacillati</taxon>
        <taxon>Actinomycetota</taxon>
        <taxon>Actinomycetes</taxon>
        <taxon>Mycobacteriales</taxon>
        <taxon>Corynebacteriaceae</taxon>
        <taxon>Corynebacterium</taxon>
    </lineage>
</organism>
<keyword evidence="4 8" id="KW-0812">Transmembrane</keyword>
<sequence length="180" mass="20241">MTSGRHLLACFWRVFLAGVRCVNFASVCSWFFISQNGRSDANPLLSALWGLLTATVALILLLPSADALGNLQNVTIVATSPFILIMIGLMISTLLDMRKDVIYQDYQEQQIFAARLAHERRAMRDHERRQKLAKRYTKRMAKKAESQGGTTKKLGHVPFRHPPHSPKSYLFVIDAGLSLV</sequence>
<dbReference type="GO" id="GO:0022857">
    <property type="term" value="F:transmembrane transporter activity"/>
    <property type="evidence" value="ECO:0007669"/>
    <property type="project" value="InterPro"/>
</dbReference>
<gene>
    <name evidence="9" type="ORF">SAMN05661109_01558</name>
</gene>
<dbReference type="Gene3D" id="1.20.5.430">
    <property type="match status" value="1"/>
</dbReference>
<reference evidence="10" key="1">
    <citation type="submission" date="2016-10" db="EMBL/GenBank/DDBJ databases">
        <authorList>
            <person name="Varghese N."/>
            <person name="Submissions S."/>
        </authorList>
    </citation>
    <scope>NUCLEOTIDE SEQUENCE [LARGE SCALE GENOMIC DNA]</scope>
    <source>
        <strain evidence="10">DSM 20524</strain>
    </source>
</reference>
<comment type="subcellular location">
    <subcellularLocation>
        <location evidence="1">Cell membrane</location>
        <topology evidence="1">Multi-pass membrane protein</topology>
    </subcellularLocation>
</comment>
<dbReference type="InterPro" id="IPR000060">
    <property type="entry name" value="BCCT_transptr"/>
</dbReference>
<evidence type="ECO:0000313" key="9">
    <source>
        <dbReference type="EMBL" id="SES00689.1"/>
    </source>
</evidence>
<keyword evidence="2" id="KW-0813">Transport</keyword>
<dbReference type="Proteomes" id="UP000198929">
    <property type="component" value="Unassembled WGS sequence"/>
</dbReference>
<evidence type="ECO:0000256" key="6">
    <source>
        <dbReference type="ARBA" id="ARBA00023136"/>
    </source>
</evidence>
<feature type="transmembrane region" description="Helical" evidence="8">
    <location>
        <begin position="12"/>
        <end position="32"/>
    </location>
</feature>
<evidence type="ECO:0000256" key="4">
    <source>
        <dbReference type="ARBA" id="ARBA00022692"/>
    </source>
</evidence>
<evidence type="ECO:0000256" key="5">
    <source>
        <dbReference type="ARBA" id="ARBA00022989"/>
    </source>
</evidence>
<keyword evidence="10" id="KW-1185">Reference proteome</keyword>
<dbReference type="Pfam" id="PF02028">
    <property type="entry name" value="BCCT"/>
    <property type="match status" value="1"/>
</dbReference>
<evidence type="ECO:0000313" key="10">
    <source>
        <dbReference type="Proteomes" id="UP000198929"/>
    </source>
</evidence>
<protein>
    <submittedName>
        <fullName evidence="9">BCCT, betaine/carnitine/choline family transporter</fullName>
    </submittedName>
</protein>
<keyword evidence="3" id="KW-1003">Cell membrane</keyword>
<feature type="transmembrane region" description="Helical" evidence="8">
    <location>
        <begin position="74"/>
        <end position="95"/>
    </location>
</feature>
<evidence type="ECO:0000256" key="8">
    <source>
        <dbReference type="SAM" id="Phobius"/>
    </source>
</evidence>
<proteinExistence type="predicted"/>
<dbReference type="AlphaFoldDB" id="A0A1H9TUA9"/>
<feature type="region of interest" description="Disordered" evidence="7">
    <location>
        <begin position="140"/>
        <end position="161"/>
    </location>
</feature>
<evidence type="ECO:0000256" key="7">
    <source>
        <dbReference type="SAM" id="MobiDB-lite"/>
    </source>
</evidence>
<dbReference type="EMBL" id="FOGQ01000006">
    <property type="protein sequence ID" value="SES00689.1"/>
    <property type="molecule type" value="Genomic_DNA"/>
</dbReference>
<name>A0A1H9TUA9_9CORY</name>
<evidence type="ECO:0000256" key="3">
    <source>
        <dbReference type="ARBA" id="ARBA00022475"/>
    </source>
</evidence>
<accession>A0A1H9TUA9</accession>
<keyword evidence="5 8" id="KW-1133">Transmembrane helix</keyword>
<dbReference type="GO" id="GO:0005886">
    <property type="term" value="C:plasma membrane"/>
    <property type="evidence" value="ECO:0007669"/>
    <property type="project" value="UniProtKB-SubCell"/>
</dbReference>
<evidence type="ECO:0000256" key="2">
    <source>
        <dbReference type="ARBA" id="ARBA00022448"/>
    </source>
</evidence>
<feature type="transmembrane region" description="Helical" evidence="8">
    <location>
        <begin position="44"/>
        <end position="62"/>
    </location>
</feature>
<dbReference type="STRING" id="1121357.SAMN05661109_01558"/>
<evidence type="ECO:0000256" key="1">
    <source>
        <dbReference type="ARBA" id="ARBA00004651"/>
    </source>
</evidence>